<evidence type="ECO:0000313" key="16">
    <source>
        <dbReference type="EMBL" id="GAF07316.1"/>
    </source>
</evidence>
<dbReference type="Gene3D" id="1.10.1200.10">
    <property type="entry name" value="ACP-like"/>
    <property type="match status" value="2"/>
</dbReference>
<dbReference type="FunFam" id="3.40.50.150:FF:000650">
    <property type="entry name" value="Polyketide synthase RzxC"/>
    <property type="match status" value="1"/>
</dbReference>
<dbReference type="InterPro" id="IPR013217">
    <property type="entry name" value="Methyltransf_12"/>
</dbReference>
<dbReference type="SUPFAM" id="SSF51735">
    <property type="entry name" value="NAD(P)-binding Rossmann-fold domains"/>
    <property type="match status" value="2"/>
</dbReference>
<comment type="caution">
    <text evidence="16">The sequence shown here is derived from an EMBL/GenBank/DDBJ whole genome shotgun (WGS) entry which is preliminary data.</text>
</comment>
<dbReference type="InterPro" id="IPR014031">
    <property type="entry name" value="Ketoacyl_synth_C"/>
</dbReference>
<dbReference type="Pfam" id="PF02801">
    <property type="entry name" value="Ketoacyl-synt_C"/>
    <property type="match status" value="1"/>
</dbReference>
<dbReference type="Proteomes" id="UP000019364">
    <property type="component" value="Unassembled WGS sequence"/>
</dbReference>
<dbReference type="SUPFAM" id="SSF53901">
    <property type="entry name" value="Thiolase-like"/>
    <property type="match status" value="2"/>
</dbReference>
<keyword evidence="6" id="KW-0597">Phosphoprotein</keyword>
<dbReference type="CDD" id="cd08953">
    <property type="entry name" value="KR_2_SDR_x"/>
    <property type="match status" value="1"/>
</dbReference>
<name>W7YRQ4_9BACL</name>
<dbReference type="GO" id="GO:0005737">
    <property type="term" value="C:cytoplasm"/>
    <property type="evidence" value="ECO:0007669"/>
    <property type="project" value="UniProtKB-SubCell"/>
</dbReference>
<evidence type="ECO:0000256" key="6">
    <source>
        <dbReference type="ARBA" id="ARBA00022553"/>
    </source>
</evidence>
<dbReference type="InterPro" id="IPR016039">
    <property type="entry name" value="Thiolase-like"/>
</dbReference>
<evidence type="ECO:0000256" key="8">
    <source>
        <dbReference type="ARBA" id="ARBA00022737"/>
    </source>
</evidence>
<feature type="region of interest" description="N-terminal hotdog fold" evidence="11">
    <location>
        <begin position="1062"/>
        <end position="1188"/>
    </location>
</feature>
<dbReference type="eggNOG" id="COG3321">
    <property type="taxonomic scope" value="Bacteria"/>
</dbReference>
<dbReference type="GO" id="GO:0031177">
    <property type="term" value="F:phosphopantetheine binding"/>
    <property type="evidence" value="ECO:0007669"/>
    <property type="project" value="InterPro"/>
</dbReference>
<evidence type="ECO:0000256" key="11">
    <source>
        <dbReference type="PROSITE-ProRule" id="PRU01363"/>
    </source>
</evidence>
<keyword evidence="8" id="KW-0677">Repeat</keyword>
<evidence type="ECO:0000259" key="13">
    <source>
        <dbReference type="PROSITE" id="PS50075"/>
    </source>
</evidence>
<evidence type="ECO:0000256" key="4">
    <source>
        <dbReference type="ARBA" id="ARBA00022450"/>
    </source>
</evidence>
<dbReference type="SUPFAM" id="SSF53335">
    <property type="entry name" value="S-adenosyl-L-methionine-dependent methyltransferases"/>
    <property type="match status" value="1"/>
</dbReference>
<keyword evidence="4" id="KW-0596">Phosphopantetheine</keyword>
<dbReference type="InterPro" id="IPR036736">
    <property type="entry name" value="ACP-like_sf"/>
</dbReference>
<keyword evidence="17" id="KW-1185">Reference proteome</keyword>
<dbReference type="Gene3D" id="1.10.1240.100">
    <property type="match status" value="1"/>
</dbReference>
<reference evidence="16 17" key="1">
    <citation type="journal article" date="2014" name="Genome Announc.">
        <title>Draft Genome Sequence of Paenibacillus pini JCM 16418T, Isolated from the Rhizosphere of Pine Tree.</title>
        <authorList>
            <person name="Yuki M."/>
            <person name="Oshima K."/>
            <person name="Suda W."/>
            <person name="Oshida Y."/>
            <person name="Kitamura K."/>
            <person name="Iida Y."/>
            <person name="Hattori M."/>
            <person name="Ohkuma M."/>
        </authorList>
    </citation>
    <scope>NUCLEOTIDE SEQUENCE [LARGE SCALE GENOMIC DNA]</scope>
    <source>
        <strain evidence="16 17">JCM 16418</strain>
    </source>
</reference>
<evidence type="ECO:0000259" key="14">
    <source>
        <dbReference type="PROSITE" id="PS52004"/>
    </source>
</evidence>
<dbReference type="Gene3D" id="3.40.50.150">
    <property type="entry name" value="Vaccinia Virus protein VP39"/>
    <property type="match status" value="1"/>
</dbReference>
<dbReference type="Pfam" id="PF22336">
    <property type="entry name" value="RhiE-like_linker"/>
    <property type="match status" value="1"/>
</dbReference>
<dbReference type="InterPro" id="IPR049551">
    <property type="entry name" value="PKS_DH_C"/>
</dbReference>
<dbReference type="Pfam" id="PF00109">
    <property type="entry name" value="ketoacyl-synt"/>
    <property type="match status" value="2"/>
</dbReference>
<dbReference type="EMBL" id="BAVZ01000003">
    <property type="protein sequence ID" value="GAF07316.1"/>
    <property type="molecule type" value="Genomic_DNA"/>
</dbReference>
<dbReference type="SUPFAM" id="SSF47336">
    <property type="entry name" value="ACP-like"/>
    <property type="match status" value="2"/>
</dbReference>
<dbReference type="Pfam" id="PF21089">
    <property type="entry name" value="PKS_DH_N"/>
    <property type="match status" value="2"/>
</dbReference>
<dbReference type="Pfam" id="PF00550">
    <property type="entry name" value="PP-binding"/>
    <property type="match status" value="2"/>
</dbReference>
<dbReference type="CDD" id="cd00833">
    <property type="entry name" value="PKS"/>
    <property type="match status" value="1"/>
</dbReference>
<feature type="active site" description="Proton acceptor; for dehydratase activity" evidence="11">
    <location>
        <position position="1091"/>
    </location>
</feature>
<dbReference type="SMART" id="SM00826">
    <property type="entry name" value="PKS_DH"/>
    <property type="match status" value="1"/>
</dbReference>
<evidence type="ECO:0000256" key="10">
    <source>
        <dbReference type="ARBA" id="ARBA00023268"/>
    </source>
</evidence>
<dbReference type="GO" id="GO:0005886">
    <property type="term" value="C:plasma membrane"/>
    <property type="evidence" value="ECO:0007669"/>
    <property type="project" value="TreeGrafter"/>
</dbReference>
<keyword evidence="5" id="KW-0963">Cytoplasm</keyword>
<dbReference type="Gene3D" id="3.10.129.110">
    <property type="entry name" value="Polyketide synthase dehydratase"/>
    <property type="match status" value="2"/>
</dbReference>
<dbReference type="InterPro" id="IPR009081">
    <property type="entry name" value="PP-bd_ACP"/>
</dbReference>
<dbReference type="STRING" id="1236976.JCM16418_1326"/>
<dbReference type="PROSITE" id="PS52004">
    <property type="entry name" value="KS3_2"/>
    <property type="match status" value="1"/>
</dbReference>
<feature type="domain" description="Carrier" evidence="13">
    <location>
        <begin position="311"/>
        <end position="385"/>
    </location>
</feature>
<keyword evidence="9" id="KW-0521">NADP</keyword>
<dbReference type="InterPro" id="IPR013968">
    <property type="entry name" value="PKS_KR"/>
</dbReference>
<keyword evidence="10" id="KW-0511">Multifunctional enzyme</keyword>
<evidence type="ECO:0000256" key="7">
    <source>
        <dbReference type="ARBA" id="ARBA00022679"/>
    </source>
</evidence>
<evidence type="ECO:0000313" key="17">
    <source>
        <dbReference type="Proteomes" id="UP000019364"/>
    </source>
</evidence>
<evidence type="ECO:0000256" key="9">
    <source>
        <dbReference type="ARBA" id="ARBA00022857"/>
    </source>
</evidence>
<dbReference type="InterPro" id="IPR057326">
    <property type="entry name" value="KR_dom"/>
</dbReference>
<comment type="pathway">
    <text evidence="3">Antibiotic biosynthesis; bacillaene biosynthesis.</text>
</comment>
<dbReference type="SMART" id="SM00823">
    <property type="entry name" value="PKS_PP"/>
    <property type="match status" value="2"/>
</dbReference>
<dbReference type="InterPro" id="IPR006162">
    <property type="entry name" value="Ppantetheine_attach_site"/>
</dbReference>
<dbReference type="InterPro" id="IPR049552">
    <property type="entry name" value="PKS_DH_N"/>
</dbReference>
<dbReference type="eggNOG" id="COG2227">
    <property type="taxonomic scope" value="Bacteria"/>
</dbReference>
<dbReference type="Pfam" id="PF08659">
    <property type="entry name" value="KR"/>
    <property type="match status" value="1"/>
</dbReference>
<dbReference type="InterPro" id="IPR020806">
    <property type="entry name" value="PKS_PP-bd"/>
</dbReference>
<dbReference type="Gene3D" id="3.40.50.720">
    <property type="entry name" value="NAD(P)-binding Rossmann-like Domain"/>
    <property type="match status" value="1"/>
</dbReference>
<dbReference type="GO" id="GO:0006633">
    <property type="term" value="P:fatty acid biosynthetic process"/>
    <property type="evidence" value="ECO:0007669"/>
    <property type="project" value="TreeGrafter"/>
</dbReference>
<dbReference type="InterPro" id="IPR036291">
    <property type="entry name" value="NAD(P)-bd_dom_sf"/>
</dbReference>
<comment type="subcellular location">
    <subcellularLocation>
        <location evidence="2">Cytoplasm</location>
    </subcellularLocation>
</comment>
<gene>
    <name evidence="16" type="ORF">JCM16418_1326</name>
</gene>
<dbReference type="UniPathway" id="UPA01003"/>
<dbReference type="Pfam" id="PF14765">
    <property type="entry name" value="PS-DH"/>
    <property type="match status" value="2"/>
</dbReference>
<dbReference type="InterPro" id="IPR050091">
    <property type="entry name" value="PKS_NRPS_Biosynth_Enz"/>
</dbReference>
<dbReference type="InterPro" id="IPR014030">
    <property type="entry name" value="Ketoacyl_synth_N"/>
</dbReference>
<sequence length="2462" mass="273188">MIIEQFNLTLNNPVLSHHKAHGQELLPGLAYIDLIYQTFDTHGYAYSELELRQVTLYHPLVVAPDSEIQLTISCTEAQAGQWHIRIEGQVLQGDSRSDGKVRYASAEMSKKTPITYDETLVFTHVKATSKHVANLEEIYGQCRRQDLVHTGFMKAEGLVCLTDTDSVMEIAVGPEASLHAEQFLFHPVLLDGSGIGTSLLISAVIKDEPRLYLPMYFESFYATEPLRSNCITRIQNSSVRIEKELIYMTLEFFNAAGRKVAELKNIASKLVRASELIQSDRKSMVGGTEEVSFPSGMTVLQPQSGSGGVYGSIELFLRELLAEQLGKSSEEIHTGMGFYQLGLDSSNLLHVVESLGSQIDVSLPPTLLFEYTNIADLAAYLAEHYGENFRRLTSQIREEHAKATAGVPEAGNASVSRKELKAAVDQPRAAMSTSAQEEHEDIAIIGMAGRYPQADNLQEFWNNLIEGRDCITEIPASRWDMRKFADLSSPTGKHVSKWGGFIEDSDCFDPQFFRISPREAETMDPQERLFLQTCWETIEDAGYTPKTLTHPKGRHNRHRVGVFVGVMHKDYALIGAENISSDNLFPLSLNYAQIANRVSYYCNFHGPSMAVDTVCSSSLTAVHLAYESIRHGECEVALAGGVNLSLHPNKYLSYSDMHASDGYCRTFGQGGDGYVSGEGVGAVLLKSLRAAVRDGDRIYAVIKGSAINHVGTVSGITVPHPVAQADVIDASLAKAGIDPRTISYVEAHGTGTSLGDPIEIQGLAKAFGAYTQDKQFCSIGSVKSNIGHAESAAGISGLCKIALQLHYQKLVPSLHSEELNPYLELDQTPFYVQQKTEEWKNPIFTDNGNEIVCPRRAGLSSFGASGSNAHLILEEYVPGAVQENPEIHPRVLAQAIVPLSARNEERLQAYAKKLSAYLHEGIRLQDLAYSLQVGREAMEERAVFIVSSIPELIAKLDAFGDLQEVPRGCWRGHVSNGSLAGTDLFGGDILSSDTLQMWAQQDELYKIAERWVQGIEVDWNGLYTDNRKPRRISAPTYPFARERYWVPEKSRTRKPDVFAAIHPLLHLNTSDFTVQRFSSTFTGQEFFFADHVVKGGRILPGVAYLEMIRAAAQQAMGVQEKDKPVIRIKDVIWLRPLHHEQGTLQVQIALSPEENGEIVCEIYSEPTGDAASPLIYCQSRVEFVSDGAIPPFDLNRLKNECGIQLATPDECYSALTQMGIDYGPGFRGITEIYASQHDVLAKICLPPSVRHTEDEFVLHPSLLDAGFHASIGFLGDTVRQLAHGSESSSSLGLPFALQELDIIRPCQPVMWSYIRYAKDNGTDAKITSYDIDLCDEHGHICVRMKGASIRALEAAAAPSSKEERDLEELEKQPPVGHQLLLPVWEPIPVSEVSTTTVGSLKERMIIVGGTDEQRAVLQQYYPQAVIVPLPLSDEIEKVAKKLGAYGDINHVVWVGDDDLPDSLSDDTLLIKQNHGVMEIFRIMKALLRLGYGRRDLCWSLVTIQSQAVYEHETISPAHAGIHGLAGTMAKEYPGWQVRIMDMEKEGTWPVSLMFAMPTSRHGQLFAYRNGQWLERQLIPFRHEPAGRTLYKTRGVYIVIGGAGYIGEVWSEYMIRTYNAQIVWIGRSTLNASIQAKLDRMKRFGPAPEYLSADASDLDALRQAYQTIKKRHPRIQGIVHAAMVLSEQSLENMEPAEFRSGLSAKVDTAVRMAQVFQDEPLDFVLFFSSLVAYIKNVKQSHYTSGCAFADSFAHWISERQTYPVKVMNWGYWGNGEVAKDEQFEGLFDQIGLGLIQAEEGMAALEALLTSPVDQVAMIRTTKPIVVEGMNPSERIEVYSPKEGKSVQVGQLPIPRKKRLPEASGRDQSREMERLLHKLLFNQLQSLDLFAASPVTSSGLISSGKVVGRYEKWLGESLAILTRDCDLIQEGDAYSTVQPIHFDQAAIWQEWEAKTAVWRSDPHMSAMSVLVDTTVRALPDILSGQVPATDIMFPASSMELVEGIYKHNPVADYFNEVLGDTLTTYLQQRLKQDSQTRIRILEIGAGTGGTSAGLFQRLQPFQEHVQEYCYTDISRAFLLHAEKEYGPDNAYLTYRIFSVEEPLAGQDVDEGGYDVVIAANVLHATRNIRQTLRNAKALLKNGGLLLLNEMADNSLATHLTFGLLEGWWLSEDPELRIAGCPGLYPEAWQQVLVSEGFPSVIFPAEHAHGLGHQIIAAASNGVIRQKQGSASPSILRNKRAGGRKTTNQPEQRNFDKRPGQAEDGALRENGTAYLAKLIGETLKIPAYKIDSSAPLEIYGIDSIVVVQLTNTLRKVLDHVTSTLFFECQTIDALVEHFIGTQRDAFMKLLGLEASMEPVDIQAAIDETPRETRFVQATNRFRTHAKPENASDKERGSLATGSRDVAIIGVSGRYSDAGSIGELWSNLKEAKNCIKEIPAERWDWKEWYHNQKGKKGTIYTKWGDS</sequence>
<dbReference type="InterPro" id="IPR029063">
    <property type="entry name" value="SAM-dependent_MTases_sf"/>
</dbReference>
<dbReference type="SMART" id="SM00825">
    <property type="entry name" value="PKS_KS"/>
    <property type="match status" value="1"/>
</dbReference>
<dbReference type="InterPro" id="IPR054514">
    <property type="entry name" value="RhiE-like_linker"/>
</dbReference>
<feature type="domain" description="PKS/mFAS DH" evidence="15">
    <location>
        <begin position="1"/>
        <end position="277"/>
    </location>
</feature>
<dbReference type="PROSITE" id="PS00012">
    <property type="entry name" value="PHOSPHOPANTETHEINE"/>
    <property type="match status" value="1"/>
</dbReference>
<dbReference type="SMART" id="SM01294">
    <property type="entry name" value="PKS_PP_betabranch"/>
    <property type="match status" value="1"/>
</dbReference>
<comment type="function">
    <text evidence="1">Involved in some intermediate steps for the synthesis of the antibiotic polyketide bacillaene which is involved in secondary metabolism.</text>
</comment>
<feature type="region of interest" description="C-terminal hotdog fold" evidence="11">
    <location>
        <begin position="1202"/>
        <end position="1358"/>
    </location>
</feature>
<dbReference type="InterPro" id="IPR049900">
    <property type="entry name" value="PKS_mFAS_DH"/>
</dbReference>
<feature type="domain" description="Ketosynthase family 3 (KS3)" evidence="14">
    <location>
        <begin position="439"/>
        <end position="875"/>
    </location>
</feature>
<evidence type="ECO:0000256" key="1">
    <source>
        <dbReference type="ARBA" id="ARBA00003299"/>
    </source>
</evidence>
<evidence type="ECO:0000256" key="2">
    <source>
        <dbReference type="ARBA" id="ARBA00004496"/>
    </source>
</evidence>
<dbReference type="PROSITE" id="PS50075">
    <property type="entry name" value="CARRIER"/>
    <property type="match status" value="2"/>
</dbReference>
<feature type="region of interest" description="Disordered" evidence="12">
    <location>
        <begin position="2224"/>
        <end position="2261"/>
    </location>
</feature>
<dbReference type="FunFam" id="3.40.47.10:FF:000019">
    <property type="entry name" value="Polyketide synthase type I"/>
    <property type="match status" value="1"/>
</dbReference>
<dbReference type="SMART" id="SM00822">
    <property type="entry name" value="PKS_KR"/>
    <property type="match status" value="1"/>
</dbReference>
<evidence type="ECO:0000256" key="5">
    <source>
        <dbReference type="ARBA" id="ARBA00022490"/>
    </source>
</evidence>
<dbReference type="GO" id="GO:0004312">
    <property type="term" value="F:fatty acid synthase activity"/>
    <property type="evidence" value="ECO:0007669"/>
    <property type="project" value="TreeGrafter"/>
</dbReference>
<dbReference type="GO" id="GO:0071770">
    <property type="term" value="P:DIM/DIP cell wall layer assembly"/>
    <property type="evidence" value="ECO:0007669"/>
    <property type="project" value="TreeGrafter"/>
</dbReference>
<dbReference type="InterPro" id="IPR042104">
    <property type="entry name" value="PKS_dehydratase_sf"/>
</dbReference>
<protein>
    <submittedName>
        <fullName evidence="16">Malonyl CoA-acyl carrier protein transacylase</fullName>
    </submittedName>
</protein>
<dbReference type="InterPro" id="IPR020841">
    <property type="entry name" value="PKS_Beta-ketoAc_synthase_dom"/>
</dbReference>
<accession>W7YRQ4</accession>
<dbReference type="PANTHER" id="PTHR43775">
    <property type="entry name" value="FATTY ACID SYNTHASE"/>
    <property type="match status" value="1"/>
</dbReference>
<feature type="region of interest" description="N-terminal hotdog fold" evidence="11">
    <location>
        <begin position="1"/>
        <end position="108"/>
    </location>
</feature>
<dbReference type="PROSITE" id="PS52019">
    <property type="entry name" value="PKS_MFAS_DH"/>
    <property type="match status" value="2"/>
</dbReference>
<feature type="region of interest" description="C-terminal hotdog fold" evidence="11">
    <location>
        <begin position="130"/>
        <end position="277"/>
    </location>
</feature>
<dbReference type="Gene3D" id="3.40.47.10">
    <property type="match status" value="2"/>
</dbReference>
<dbReference type="Pfam" id="PF08242">
    <property type="entry name" value="Methyltransf_12"/>
    <property type="match status" value="1"/>
</dbReference>
<proteinExistence type="predicted"/>
<keyword evidence="7" id="KW-0808">Transferase</keyword>
<dbReference type="eggNOG" id="COG1028">
    <property type="taxonomic scope" value="Bacteria"/>
</dbReference>
<feature type="active site" description="Proton acceptor; for dehydratase activity" evidence="11">
    <location>
        <position position="18"/>
    </location>
</feature>
<feature type="domain" description="Carrier" evidence="13">
    <location>
        <begin position="2266"/>
        <end position="2339"/>
    </location>
</feature>
<dbReference type="PANTHER" id="PTHR43775:SF37">
    <property type="entry name" value="SI:DKEY-61P9.11"/>
    <property type="match status" value="1"/>
</dbReference>
<evidence type="ECO:0000256" key="3">
    <source>
        <dbReference type="ARBA" id="ARBA00004789"/>
    </source>
</evidence>
<organism evidence="16 17">
    <name type="scientific">Paenibacillus pini JCM 16418</name>
    <dbReference type="NCBI Taxonomy" id="1236976"/>
    <lineage>
        <taxon>Bacteria</taxon>
        <taxon>Bacillati</taxon>
        <taxon>Bacillota</taxon>
        <taxon>Bacilli</taxon>
        <taxon>Bacillales</taxon>
        <taxon>Paenibacillaceae</taxon>
        <taxon>Paenibacillus</taxon>
    </lineage>
</organism>
<feature type="active site" description="Proton donor; for dehydratase activity" evidence="11">
    <location>
        <position position="1264"/>
    </location>
</feature>
<evidence type="ECO:0000256" key="12">
    <source>
        <dbReference type="SAM" id="MobiDB-lite"/>
    </source>
</evidence>
<feature type="compositionally biased region" description="Basic and acidic residues" evidence="12">
    <location>
        <begin position="2250"/>
        <end position="2261"/>
    </location>
</feature>
<dbReference type="InterPro" id="IPR020807">
    <property type="entry name" value="PKS_DH"/>
</dbReference>
<feature type="active site" description="Proton donor; for dehydratase activity" evidence="11">
    <location>
        <position position="191"/>
    </location>
</feature>
<feature type="domain" description="PKS/mFAS DH" evidence="15">
    <location>
        <begin position="1062"/>
        <end position="1358"/>
    </location>
</feature>
<evidence type="ECO:0000259" key="15">
    <source>
        <dbReference type="PROSITE" id="PS52019"/>
    </source>
</evidence>